<evidence type="ECO:0000313" key="2">
    <source>
        <dbReference type="EMBL" id="JAH93283.1"/>
    </source>
</evidence>
<name>A0A0E9WUW9_ANGAN</name>
<dbReference type="AlphaFoldDB" id="A0A0E9WUW9"/>
<evidence type="ECO:0000256" key="1">
    <source>
        <dbReference type="SAM" id="MobiDB-lite"/>
    </source>
</evidence>
<reference evidence="2" key="2">
    <citation type="journal article" date="2015" name="Fish Shellfish Immunol.">
        <title>Early steps in the European eel (Anguilla anguilla)-Vibrio vulnificus interaction in the gills: Role of the RtxA13 toxin.</title>
        <authorList>
            <person name="Callol A."/>
            <person name="Pajuelo D."/>
            <person name="Ebbesson L."/>
            <person name="Teles M."/>
            <person name="MacKenzie S."/>
            <person name="Amaro C."/>
        </authorList>
    </citation>
    <scope>NUCLEOTIDE SEQUENCE</scope>
</reference>
<feature type="region of interest" description="Disordered" evidence="1">
    <location>
        <begin position="61"/>
        <end position="81"/>
    </location>
</feature>
<reference evidence="2" key="1">
    <citation type="submission" date="2014-11" db="EMBL/GenBank/DDBJ databases">
        <authorList>
            <person name="Amaro Gonzalez C."/>
        </authorList>
    </citation>
    <scope>NUCLEOTIDE SEQUENCE</scope>
</reference>
<proteinExistence type="predicted"/>
<protein>
    <submittedName>
        <fullName evidence="2">Uncharacterized protein</fullName>
    </submittedName>
</protein>
<organism evidence="2">
    <name type="scientific">Anguilla anguilla</name>
    <name type="common">European freshwater eel</name>
    <name type="synonym">Muraena anguilla</name>
    <dbReference type="NCBI Taxonomy" id="7936"/>
    <lineage>
        <taxon>Eukaryota</taxon>
        <taxon>Metazoa</taxon>
        <taxon>Chordata</taxon>
        <taxon>Craniata</taxon>
        <taxon>Vertebrata</taxon>
        <taxon>Euteleostomi</taxon>
        <taxon>Actinopterygii</taxon>
        <taxon>Neopterygii</taxon>
        <taxon>Teleostei</taxon>
        <taxon>Anguilliformes</taxon>
        <taxon>Anguillidae</taxon>
        <taxon>Anguilla</taxon>
    </lineage>
</organism>
<sequence>MGHSRPAFSLSATVLSCLEPPMQGGLLAKLGLLSHCWGVFAWMARAWTRVLSSSRRASLTRRRRCSRDSPSKRLLTTSTRK</sequence>
<accession>A0A0E9WUW9</accession>
<dbReference type="EMBL" id="GBXM01015294">
    <property type="protein sequence ID" value="JAH93283.1"/>
    <property type="molecule type" value="Transcribed_RNA"/>
</dbReference>
<dbReference type="PROSITE" id="PS51257">
    <property type="entry name" value="PROKAR_LIPOPROTEIN"/>
    <property type="match status" value="1"/>
</dbReference>